<dbReference type="EMBL" id="FOCL01000003">
    <property type="protein sequence ID" value="SEN50347.1"/>
    <property type="molecule type" value="Genomic_DNA"/>
</dbReference>
<dbReference type="AlphaFoldDB" id="A0A1H8H3N1"/>
<protein>
    <submittedName>
        <fullName evidence="1">Uncharacterized protein</fullName>
    </submittedName>
</protein>
<organism evidence="1 2">
    <name type="scientific">Mucilaginibacter gossypiicola</name>
    <dbReference type="NCBI Taxonomy" id="551995"/>
    <lineage>
        <taxon>Bacteria</taxon>
        <taxon>Pseudomonadati</taxon>
        <taxon>Bacteroidota</taxon>
        <taxon>Sphingobacteriia</taxon>
        <taxon>Sphingobacteriales</taxon>
        <taxon>Sphingobacteriaceae</taxon>
        <taxon>Mucilaginibacter</taxon>
    </lineage>
</organism>
<accession>A0A1H8H3N1</accession>
<name>A0A1H8H3N1_9SPHI</name>
<dbReference type="Proteomes" id="UP000198942">
    <property type="component" value="Unassembled WGS sequence"/>
</dbReference>
<dbReference type="STRING" id="551995.SAMN05192574_103363"/>
<gene>
    <name evidence="1" type="ORF">SAMN05192574_103363</name>
</gene>
<evidence type="ECO:0000313" key="1">
    <source>
        <dbReference type="EMBL" id="SEN50347.1"/>
    </source>
</evidence>
<evidence type="ECO:0000313" key="2">
    <source>
        <dbReference type="Proteomes" id="UP000198942"/>
    </source>
</evidence>
<keyword evidence="2" id="KW-1185">Reference proteome</keyword>
<reference evidence="2" key="1">
    <citation type="submission" date="2016-10" db="EMBL/GenBank/DDBJ databases">
        <authorList>
            <person name="Varghese N."/>
            <person name="Submissions S."/>
        </authorList>
    </citation>
    <scope>NUCLEOTIDE SEQUENCE [LARGE SCALE GENOMIC DNA]</scope>
    <source>
        <strain evidence="2">Gh-48</strain>
    </source>
</reference>
<proteinExistence type="predicted"/>
<sequence>MKMILQSVVKQLFMDQKKSAHLSCLYTELVFALIFSRSRTIVMEKFKA</sequence>